<accession>A0A0U5JFR3</accession>
<organism evidence="2 3">
    <name type="scientific">Candidatus Protochlamydia naegleriophila</name>
    <dbReference type="NCBI Taxonomy" id="389348"/>
    <lineage>
        <taxon>Bacteria</taxon>
        <taxon>Pseudomonadati</taxon>
        <taxon>Chlamydiota</taxon>
        <taxon>Chlamydiia</taxon>
        <taxon>Parachlamydiales</taxon>
        <taxon>Parachlamydiaceae</taxon>
        <taxon>Candidatus Protochlamydia</taxon>
    </lineage>
</organism>
<dbReference type="Proteomes" id="UP000069902">
    <property type="component" value="Chromosome cPNK"/>
</dbReference>
<keyword evidence="3" id="KW-1185">Reference proteome</keyword>
<gene>
    <name evidence="2" type="ORF">PNK_2429</name>
</gene>
<dbReference type="AlphaFoldDB" id="A0A0U5JFR3"/>
<evidence type="ECO:0000256" key="1">
    <source>
        <dbReference type="SAM" id="MobiDB-lite"/>
    </source>
</evidence>
<dbReference type="InParanoid" id="A0A0U5JFR3"/>
<dbReference type="EMBL" id="LN879502">
    <property type="protein sequence ID" value="CUI18023.1"/>
    <property type="molecule type" value="Genomic_DNA"/>
</dbReference>
<dbReference type="KEGG" id="pnl:PNK_2429"/>
<evidence type="ECO:0000313" key="3">
    <source>
        <dbReference type="Proteomes" id="UP000069902"/>
    </source>
</evidence>
<protein>
    <recommendedName>
        <fullName evidence="4">NERD domain-containing protein</fullName>
    </recommendedName>
</protein>
<dbReference type="PATRIC" id="fig|389348.3.peg.2722"/>
<reference evidence="3" key="1">
    <citation type="submission" date="2015-09" db="EMBL/GenBank/DDBJ databases">
        <authorList>
            <person name="Bertelli C."/>
        </authorList>
    </citation>
    <scope>NUCLEOTIDE SEQUENCE [LARGE SCALE GENOMIC DNA]</scope>
    <source>
        <strain evidence="3">KNic</strain>
    </source>
</reference>
<sequence length="316" mass="36506">MSRQQSPILTEPKKNSIDAPTTSIPSNWYEDPNEQQVLLNLLNREGFALEDAVYEALSTYRYDIKLHRGDVFEGVPHRDNDRIEIDLWAQSGNFVFLIESKKSEYDWIFLQNQDSTKDVHIISGPEKTVSARNRILNCVDCVSKQVMEVLTTDDKTSLYRQPQNQKTKNIMLPLRSTREDLARSAIRQALFNLEILMHDQLLNDETWRGQSHRIFIPVVVTNAQLFCCTYEASDINSNADLTKIVLKPITAAAFNHSEILRWGHHYENNLCHIGNPAHISEIRNNDERFKDTHNKTVFVVSKNYLVAFIDKIKTMS</sequence>
<evidence type="ECO:0008006" key="4">
    <source>
        <dbReference type="Google" id="ProtNLM"/>
    </source>
</evidence>
<dbReference type="RefSeq" id="WP_059062273.1">
    <property type="nucleotide sequence ID" value="NZ_LN879502.1"/>
</dbReference>
<feature type="region of interest" description="Disordered" evidence="1">
    <location>
        <begin position="1"/>
        <end position="26"/>
    </location>
</feature>
<evidence type="ECO:0000313" key="2">
    <source>
        <dbReference type="EMBL" id="CUI18023.1"/>
    </source>
</evidence>
<proteinExistence type="predicted"/>
<name>A0A0U5JFR3_9BACT</name>